<sequence>MKLLALAKWTLIRMGGPLMVLREPCILHSEGSDSCQIAMPTTA</sequence>
<evidence type="ECO:0000313" key="2">
    <source>
        <dbReference type="Proteomes" id="UP001163603"/>
    </source>
</evidence>
<name>A0ACC0Y1I6_9ROSI</name>
<accession>A0ACC0Y1I6</accession>
<organism evidence="1 2">
    <name type="scientific">Pistacia integerrima</name>
    <dbReference type="NCBI Taxonomy" id="434235"/>
    <lineage>
        <taxon>Eukaryota</taxon>
        <taxon>Viridiplantae</taxon>
        <taxon>Streptophyta</taxon>
        <taxon>Embryophyta</taxon>
        <taxon>Tracheophyta</taxon>
        <taxon>Spermatophyta</taxon>
        <taxon>Magnoliopsida</taxon>
        <taxon>eudicotyledons</taxon>
        <taxon>Gunneridae</taxon>
        <taxon>Pentapetalae</taxon>
        <taxon>rosids</taxon>
        <taxon>malvids</taxon>
        <taxon>Sapindales</taxon>
        <taxon>Anacardiaceae</taxon>
        <taxon>Pistacia</taxon>
    </lineage>
</organism>
<proteinExistence type="predicted"/>
<evidence type="ECO:0000313" key="1">
    <source>
        <dbReference type="EMBL" id="KAJ0027329.1"/>
    </source>
</evidence>
<gene>
    <name evidence="1" type="ORF">Pint_34960</name>
</gene>
<reference evidence="2" key="1">
    <citation type="journal article" date="2023" name="G3 (Bethesda)">
        <title>Genome assembly and association tests identify interacting loci associated with vigor, precocity, and sex in interspecific pistachio rootstocks.</title>
        <authorList>
            <person name="Palmer W."/>
            <person name="Jacygrad E."/>
            <person name="Sagayaradj S."/>
            <person name="Cavanaugh K."/>
            <person name="Han R."/>
            <person name="Bertier L."/>
            <person name="Beede B."/>
            <person name="Kafkas S."/>
            <person name="Golino D."/>
            <person name="Preece J."/>
            <person name="Michelmore R."/>
        </authorList>
    </citation>
    <scope>NUCLEOTIDE SEQUENCE [LARGE SCALE GENOMIC DNA]</scope>
</reference>
<dbReference type="EMBL" id="CM047744">
    <property type="protein sequence ID" value="KAJ0027329.1"/>
    <property type="molecule type" value="Genomic_DNA"/>
</dbReference>
<dbReference type="Proteomes" id="UP001163603">
    <property type="component" value="Chromosome 9"/>
</dbReference>
<protein>
    <submittedName>
        <fullName evidence="1">Uncharacterized protein</fullName>
    </submittedName>
</protein>
<comment type="caution">
    <text evidence="1">The sequence shown here is derived from an EMBL/GenBank/DDBJ whole genome shotgun (WGS) entry which is preliminary data.</text>
</comment>
<keyword evidence="2" id="KW-1185">Reference proteome</keyword>